<comment type="similarity">
    <text evidence="2">Belongs to the NOC2 family.</text>
</comment>
<reference evidence="11" key="1">
    <citation type="journal article" date="2020" name="BMC">
        <title>Leishmania infection induces a limited differential gene expression in the sand fly midgut.</title>
        <authorList>
            <person name="Coutinho-Abreu I.V."/>
            <person name="Serafim T.D."/>
            <person name="Meneses C."/>
            <person name="Kamhawi S."/>
            <person name="Oliveira F."/>
            <person name="Valenzuela J.G."/>
        </authorList>
    </citation>
    <scope>NUCLEOTIDE SEQUENCE</scope>
    <source>
        <strain evidence="11">Jacobina</strain>
        <tissue evidence="11">Midgut</tissue>
    </source>
</reference>
<feature type="region of interest" description="Disordered" evidence="9">
    <location>
        <begin position="1"/>
        <end position="83"/>
    </location>
</feature>
<evidence type="ECO:0000256" key="8">
    <source>
        <dbReference type="PROSITE-ProRule" id="PRU00042"/>
    </source>
</evidence>
<evidence type="ECO:0000256" key="2">
    <source>
        <dbReference type="ARBA" id="ARBA00005907"/>
    </source>
</evidence>
<feature type="region of interest" description="Disordered" evidence="9">
    <location>
        <begin position="116"/>
        <end position="168"/>
    </location>
</feature>
<dbReference type="PROSITE" id="PS00028">
    <property type="entry name" value="ZINC_FINGER_C2H2_1"/>
    <property type="match status" value="3"/>
</dbReference>
<feature type="compositionally biased region" description="Acidic residues" evidence="9">
    <location>
        <begin position="145"/>
        <end position="167"/>
    </location>
</feature>
<dbReference type="SUPFAM" id="SSF57667">
    <property type="entry name" value="beta-beta-alpha zinc fingers"/>
    <property type="match status" value="2"/>
</dbReference>
<keyword evidence="4" id="KW-0677">Repeat</keyword>
<dbReference type="Pfam" id="PF00096">
    <property type="entry name" value="zf-C2H2"/>
    <property type="match status" value="1"/>
</dbReference>
<dbReference type="InterPro" id="IPR005343">
    <property type="entry name" value="Noc2"/>
</dbReference>
<dbReference type="SUPFAM" id="SSF48371">
    <property type="entry name" value="ARM repeat"/>
    <property type="match status" value="2"/>
</dbReference>
<dbReference type="GO" id="GO:0030690">
    <property type="term" value="C:Noc1p-Noc2p complex"/>
    <property type="evidence" value="ECO:0007669"/>
    <property type="project" value="TreeGrafter"/>
</dbReference>
<evidence type="ECO:0000256" key="3">
    <source>
        <dbReference type="ARBA" id="ARBA00022723"/>
    </source>
</evidence>
<dbReference type="GO" id="GO:0008270">
    <property type="term" value="F:zinc ion binding"/>
    <property type="evidence" value="ECO:0007669"/>
    <property type="project" value="UniProtKB-KW"/>
</dbReference>
<comment type="subcellular location">
    <subcellularLocation>
        <location evidence="1">Nucleus</location>
    </subcellularLocation>
</comment>
<dbReference type="VEuPathDB" id="VectorBase:LLONM1_009312"/>
<feature type="compositionally biased region" description="Acidic residues" evidence="9">
    <location>
        <begin position="123"/>
        <end position="132"/>
    </location>
</feature>
<feature type="domain" description="C2H2-type" evidence="10">
    <location>
        <begin position="765"/>
        <end position="792"/>
    </location>
</feature>
<evidence type="ECO:0000313" key="11">
    <source>
        <dbReference type="EMBL" id="MBC1174950.1"/>
    </source>
</evidence>
<proteinExistence type="inferred from homology"/>
<keyword evidence="7" id="KW-0539">Nucleus</keyword>
<evidence type="ECO:0000256" key="6">
    <source>
        <dbReference type="ARBA" id="ARBA00022833"/>
    </source>
</evidence>
<feature type="domain" description="C2H2-type" evidence="10">
    <location>
        <begin position="737"/>
        <end position="764"/>
    </location>
</feature>
<dbReference type="VEuPathDB" id="VectorBase:LLONM1_004554"/>
<feature type="region of interest" description="Disordered" evidence="9">
    <location>
        <begin position="1463"/>
        <end position="1482"/>
    </location>
</feature>
<dbReference type="GO" id="GO:0000122">
    <property type="term" value="P:negative regulation of transcription by RNA polymerase II"/>
    <property type="evidence" value="ECO:0007669"/>
    <property type="project" value="TreeGrafter"/>
</dbReference>
<feature type="region of interest" description="Disordered" evidence="9">
    <location>
        <begin position="671"/>
        <end position="698"/>
    </location>
</feature>
<protein>
    <submittedName>
        <fullName evidence="11">Putative nucleolar complex protein 2</fullName>
    </submittedName>
</protein>
<dbReference type="PANTHER" id="PTHR12687:SF4">
    <property type="entry name" value="NUCLEOLAR COMPLEX PROTEIN 2 HOMOLOG"/>
    <property type="match status" value="1"/>
</dbReference>
<evidence type="ECO:0000256" key="7">
    <source>
        <dbReference type="ARBA" id="ARBA00023242"/>
    </source>
</evidence>
<dbReference type="GO" id="GO:0042393">
    <property type="term" value="F:histone binding"/>
    <property type="evidence" value="ECO:0007669"/>
    <property type="project" value="TreeGrafter"/>
</dbReference>
<dbReference type="PANTHER" id="PTHR12687">
    <property type="entry name" value="NUCLEOLAR COMPLEX 2 AND RAD4-RELATED"/>
    <property type="match status" value="1"/>
</dbReference>
<sequence>MCFSSSVKVKSKMKSKGTKKIVKKKTKKTTSSAKMDLDSFLETMENSSGDEEKPGKLVRVKKANQEESDSGDDENVQDDIESMKKLKEIDPEFYKYLQDNDKDLLNFNADDILSDDERMTRDDAEESDEDEGSTAMKGKFQVASDESDFEDDDAAPEGEEDREDENDEKGVITIKILKGFEVKLREDRVSAETIRKVIQAFNSALRSISPDVKSSSEYHVKGSGVFNGVIQLCVLHLHSAVWRFLGLTERKNIKDLHKVKKWTKVRTPMRSYVTDLTHILENVSSTDILTVLLKHLHQMVPAVVAVHGASKSVLKRLVALWATSPEETVRVLAFLCIIKLTRAQQQQFLSTVLKVMYLSFVRNARFVSPTTLPGINFMRRSLAEMFTLDTECSYQHAFLYIRQLAIHLRNAVTLKRKESYQAVYNWQFVNALKLWGDVLGATVNSELSALIYPLVTIIQGVIKLIPTAQWFPLRFHCIRVLINLTKSTRIFIPVLPFILEILQSATFNKKHTQISLNAMPFTCILRCTRPQLEELSSRTQVTENIFSTALEYLAAESYSLTFPDLVVPAIVNLKQYLKTCQVAATSRKLKQLLDLIIDNSRIIEAERMKINFSLRDAALIQSWETQMENNGTPLLTFYTNWVKTNDLKKRREANNTDEIADFHLPKLKKRPPQEMNVKAGGSMDLLPSDSDDDEEELELEKPLPKKIKITKEEKGKKFIKKEDNVEEEPSTSAAGPLDCPYCPKEWKGKRSYERHIAMHTDKKEAICDVCGKGFRTAFSMSKHMLIHTGEKPYKCDYPKCERVFRNQNCLSIHKRCHTGERPYACEYCGKGFTDKSTLRAFNSALRSISPDVKSSSEYHVKGSGVFNGVIQLCVLHLHSAVWRFLGLTGRKNIKDLHKVKKWTKVRTPMRSYVTDLTHILENVSSTDILTVLLKHLHQMVPAVVAVHGASKSVLKRLVALWATSPEETVRVLAFLCIIKLTRAQQQQFLSTVLKVMYLSFVRNARFVSPTTLPGINFMRRSLAEMFTLDTECSYQHAFLYIRQLAIHLRNAVTLKRKESYQAVYNWQFVNALKLWGDVLGATVNSELSALIYPLVTIIQGVIKLIPTAQWFPLRFHCIRVLINLTKSTRIFIPVLPFILEILQSATFNKKHTQISLNAMPFTCILRCTRPQLEELSFRTQVTENIFSTSLEYLAAESYSLTFPDLVVPAIVNLKQYLKTCQVAATSRKLKQLLDLIIDNSRIIEAERMKINFSLRDAALIQSWETQMENNGTPLLTFYTNWVKTNDLKKRREANNTDEIADFHLPKLKKRPPQEMNVKAGGSMDLLPSDSDDDEEELELEKPLPKKIKITKEEKGKKFIKKEDNVEEEPSTSAAGPLDTFYKNDSDVNCVKTNYLLEFGEIKDIPSDQIIYDAISLFEKTGNISEVPEFLIKNFKCDENSSNHHLEEDSDLLANIKVEVFEEDTNEEDPFNTLDSNENYFSN</sequence>
<dbReference type="Pfam" id="PF03715">
    <property type="entry name" value="Noc2"/>
    <property type="match status" value="2"/>
</dbReference>
<dbReference type="Gene3D" id="3.30.160.60">
    <property type="entry name" value="Classic Zinc Finger"/>
    <property type="match status" value="3"/>
</dbReference>
<dbReference type="SMART" id="SM00355">
    <property type="entry name" value="ZnF_C2H2"/>
    <property type="match status" value="3"/>
</dbReference>
<dbReference type="InterPro" id="IPR016024">
    <property type="entry name" value="ARM-type_fold"/>
</dbReference>
<evidence type="ECO:0000256" key="9">
    <source>
        <dbReference type="SAM" id="MobiDB-lite"/>
    </source>
</evidence>
<dbReference type="PROSITE" id="PS50157">
    <property type="entry name" value="ZINC_FINGER_C2H2_2"/>
    <property type="match status" value="3"/>
</dbReference>
<evidence type="ECO:0000256" key="4">
    <source>
        <dbReference type="ARBA" id="ARBA00022737"/>
    </source>
</evidence>
<feature type="compositionally biased region" description="Acidic residues" evidence="9">
    <location>
        <begin position="689"/>
        <end position="698"/>
    </location>
</feature>
<dbReference type="GO" id="GO:0042273">
    <property type="term" value="P:ribosomal large subunit biogenesis"/>
    <property type="evidence" value="ECO:0007669"/>
    <property type="project" value="TreeGrafter"/>
</dbReference>
<dbReference type="GO" id="GO:0003714">
    <property type="term" value="F:transcription corepressor activity"/>
    <property type="evidence" value="ECO:0007669"/>
    <property type="project" value="TreeGrafter"/>
</dbReference>
<name>A0A7G3ARG7_LUTLO</name>
<dbReference type="FunFam" id="3.30.160.60:FF:000100">
    <property type="entry name" value="Zinc finger 45-like"/>
    <property type="match status" value="1"/>
</dbReference>
<feature type="domain" description="C2H2-type" evidence="10">
    <location>
        <begin position="793"/>
        <end position="822"/>
    </location>
</feature>
<dbReference type="GO" id="GO:0030691">
    <property type="term" value="C:Noc2p-Noc3p complex"/>
    <property type="evidence" value="ECO:0007669"/>
    <property type="project" value="TreeGrafter"/>
</dbReference>
<accession>A0A7G3ARG7</accession>
<organism evidence="11">
    <name type="scientific">Lutzomyia longipalpis</name>
    <name type="common">Sand fly</name>
    <dbReference type="NCBI Taxonomy" id="7200"/>
    <lineage>
        <taxon>Eukaryota</taxon>
        <taxon>Metazoa</taxon>
        <taxon>Ecdysozoa</taxon>
        <taxon>Arthropoda</taxon>
        <taxon>Hexapoda</taxon>
        <taxon>Insecta</taxon>
        <taxon>Pterygota</taxon>
        <taxon>Neoptera</taxon>
        <taxon>Endopterygota</taxon>
        <taxon>Diptera</taxon>
        <taxon>Nematocera</taxon>
        <taxon>Psychodoidea</taxon>
        <taxon>Psychodidae</taxon>
        <taxon>Lutzomyia</taxon>
        <taxon>Lutzomyia</taxon>
    </lineage>
</organism>
<feature type="compositionally biased region" description="Polar residues" evidence="9">
    <location>
        <begin position="1472"/>
        <end position="1482"/>
    </location>
</feature>
<dbReference type="GO" id="GO:0005654">
    <property type="term" value="C:nucleoplasm"/>
    <property type="evidence" value="ECO:0007669"/>
    <property type="project" value="TreeGrafter"/>
</dbReference>
<keyword evidence="6" id="KW-0862">Zinc</keyword>
<evidence type="ECO:0000259" key="10">
    <source>
        <dbReference type="PROSITE" id="PS50157"/>
    </source>
</evidence>
<feature type="compositionally biased region" description="Basic residues" evidence="9">
    <location>
        <begin position="9"/>
        <end position="28"/>
    </location>
</feature>
<evidence type="ECO:0000256" key="5">
    <source>
        <dbReference type="ARBA" id="ARBA00022771"/>
    </source>
</evidence>
<dbReference type="EMBL" id="GITU01006247">
    <property type="protein sequence ID" value="MBC1174950.1"/>
    <property type="molecule type" value="Transcribed_RNA"/>
</dbReference>
<feature type="compositionally biased region" description="Acidic residues" evidence="9">
    <location>
        <begin position="66"/>
        <end position="80"/>
    </location>
</feature>
<feature type="region of interest" description="Disordered" evidence="9">
    <location>
        <begin position="1311"/>
        <end position="1338"/>
    </location>
</feature>
<dbReference type="InterPro" id="IPR013087">
    <property type="entry name" value="Znf_C2H2_type"/>
</dbReference>
<keyword evidence="5 8" id="KW-0863">Zinc-finger</keyword>
<evidence type="ECO:0000256" key="1">
    <source>
        <dbReference type="ARBA" id="ARBA00004123"/>
    </source>
</evidence>
<dbReference type="GO" id="GO:0005730">
    <property type="term" value="C:nucleolus"/>
    <property type="evidence" value="ECO:0007669"/>
    <property type="project" value="TreeGrafter"/>
</dbReference>
<feature type="compositionally biased region" description="Acidic residues" evidence="9">
    <location>
        <begin position="1329"/>
        <end position="1338"/>
    </location>
</feature>
<keyword evidence="3" id="KW-0479">Metal-binding</keyword>
<dbReference type="InterPro" id="IPR036236">
    <property type="entry name" value="Znf_C2H2_sf"/>
</dbReference>